<organism evidence="2 3">
    <name type="scientific">Hymenobacter gelipurpurascens</name>
    <dbReference type="NCBI Taxonomy" id="89968"/>
    <lineage>
        <taxon>Bacteria</taxon>
        <taxon>Pseudomonadati</taxon>
        <taxon>Bacteroidota</taxon>
        <taxon>Cytophagia</taxon>
        <taxon>Cytophagales</taxon>
        <taxon>Hymenobacteraceae</taxon>
        <taxon>Hymenobacter</taxon>
    </lineage>
</organism>
<evidence type="ECO:0000313" key="3">
    <source>
        <dbReference type="Proteomes" id="UP000198131"/>
    </source>
</evidence>
<keyword evidence="1" id="KW-1133">Transmembrane helix</keyword>
<reference evidence="3" key="1">
    <citation type="submission" date="2017-06" db="EMBL/GenBank/DDBJ databases">
        <authorList>
            <person name="Varghese N."/>
            <person name="Submissions S."/>
        </authorList>
    </citation>
    <scope>NUCLEOTIDE SEQUENCE [LARGE SCALE GENOMIC DNA]</scope>
    <source>
        <strain evidence="3">DSM 11116</strain>
    </source>
</reference>
<proteinExistence type="predicted"/>
<dbReference type="EMBL" id="FYEW01000002">
    <property type="protein sequence ID" value="SNC77025.1"/>
    <property type="molecule type" value="Genomic_DNA"/>
</dbReference>
<gene>
    <name evidence="2" type="ORF">SAMN06265337_3681</name>
</gene>
<accession>A0A212UFL0</accession>
<dbReference type="AlphaFoldDB" id="A0A212UFL0"/>
<keyword evidence="1" id="KW-0812">Transmembrane</keyword>
<sequence>MKKLREFYQEYRQYILTDGLMYLAFFVILGLMFLFFA</sequence>
<evidence type="ECO:0000256" key="1">
    <source>
        <dbReference type="SAM" id="Phobius"/>
    </source>
</evidence>
<name>A0A212UFL0_9BACT</name>
<evidence type="ECO:0000313" key="2">
    <source>
        <dbReference type="EMBL" id="SNC77025.1"/>
    </source>
</evidence>
<keyword evidence="1" id="KW-0472">Membrane</keyword>
<protein>
    <submittedName>
        <fullName evidence="2">Uncharacterized protein</fullName>
    </submittedName>
</protein>
<keyword evidence="3" id="KW-1185">Reference proteome</keyword>
<dbReference type="Proteomes" id="UP000198131">
    <property type="component" value="Unassembled WGS sequence"/>
</dbReference>
<feature type="transmembrane region" description="Helical" evidence="1">
    <location>
        <begin position="20"/>
        <end position="36"/>
    </location>
</feature>